<sequence length="432" mass="48048">MLQENLKSTIAASDADPKAYRPQLKSNNAKHIESVKLRETSQSAPVAVPRIFSTTKSGCKVQNTPVRSGFALSSCTNEAREALLNTAIHLSPFGRKLESATNWTSVLISTVPKSLHTLNGHVEVTKELLSQEKERVTMLETHSPPFLSWERFREANCKNNITPNYSLRPVERIVEAFDAVLHNQLLLRMQEQGWSDSLLRWTASFLRNRSVQVRYSERIASPEELVCGVPQGSPISSLLFLLSIVEPLTSGTSRARFSFADDIGILGSGRSVVESSAAAQREVNSLLDWASNNAIAFDTTKSEHLRRLNLVKRGTAPKALIAAVDACVAPIATFGAEAWWPEVRWVPGHSHISGNEEADTEARTAPHLLPPRLTQSFKISMAYLHQWWAKACPLRYLDVDLQMRRRKPPELSLPRRLLHGLIAARTGHGDFA</sequence>
<accession>A0A2S4PYD4</accession>
<dbReference type="EMBL" id="PEDP01000200">
    <property type="protein sequence ID" value="POS87059.1"/>
    <property type="molecule type" value="Genomic_DNA"/>
</dbReference>
<evidence type="ECO:0000313" key="2">
    <source>
        <dbReference type="EMBL" id="POS87059.1"/>
    </source>
</evidence>
<name>A0A2S4PYD4_9PEZI</name>
<evidence type="ECO:0000313" key="3">
    <source>
        <dbReference type="Proteomes" id="UP000237438"/>
    </source>
</evidence>
<dbReference type="OrthoDB" id="3675442at2759"/>
<dbReference type="AlphaFoldDB" id="A0A2S4PYD4"/>
<reference evidence="2 3" key="1">
    <citation type="submission" date="2017-10" db="EMBL/GenBank/DDBJ databases">
        <title>Development of genomic resources for the powdery mildew, Erysiphe pulchra.</title>
        <authorList>
            <person name="Wadl P.A."/>
            <person name="Mack B.M."/>
            <person name="Moore G."/>
            <person name="Beltz S.B."/>
        </authorList>
    </citation>
    <scope>NUCLEOTIDE SEQUENCE [LARGE SCALE GENOMIC DNA]</scope>
    <source>
        <strain evidence="2">Cflorida</strain>
    </source>
</reference>
<organism evidence="2 3">
    <name type="scientific">Erysiphe pulchra</name>
    <dbReference type="NCBI Taxonomy" id="225359"/>
    <lineage>
        <taxon>Eukaryota</taxon>
        <taxon>Fungi</taxon>
        <taxon>Dikarya</taxon>
        <taxon>Ascomycota</taxon>
        <taxon>Pezizomycotina</taxon>
        <taxon>Leotiomycetes</taxon>
        <taxon>Erysiphales</taxon>
        <taxon>Erysiphaceae</taxon>
        <taxon>Erysiphe</taxon>
    </lineage>
</organism>
<gene>
    <name evidence="2" type="ORF">EPUL_001776</name>
</gene>
<protein>
    <recommendedName>
        <fullName evidence="1">Reverse transcriptase domain-containing protein</fullName>
    </recommendedName>
</protein>
<dbReference type="Pfam" id="PF00078">
    <property type="entry name" value="RVT_1"/>
    <property type="match status" value="1"/>
</dbReference>
<feature type="domain" description="Reverse transcriptase" evidence="1">
    <location>
        <begin position="175"/>
        <end position="305"/>
    </location>
</feature>
<dbReference type="PANTHER" id="PTHR33481:SF1">
    <property type="entry name" value="ENDONUCLEASE_EXONUCLEASE_PHOSPHATASE DOMAIN-CONTAINING PROTEIN-RELATED"/>
    <property type="match status" value="1"/>
</dbReference>
<evidence type="ECO:0000259" key="1">
    <source>
        <dbReference type="Pfam" id="PF00078"/>
    </source>
</evidence>
<keyword evidence="3" id="KW-1185">Reference proteome</keyword>
<comment type="caution">
    <text evidence="2">The sequence shown here is derived from an EMBL/GenBank/DDBJ whole genome shotgun (WGS) entry which is preliminary data.</text>
</comment>
<dbReference type="Proteomes" id="UP000237438">
    <property type="component" value="Unassembled WGS sequence"/>
</dbReference>
<dbReference type="PANTHER" id="PTHR33481">
    <property type="entry name" value="REVERSE TRANSCRIPTASE"/>
    <property type="match status" value="1"/>
</dbReference>
<proteinExistence type="predicted"/>
<dbReference type="InterPro" id="IPR000477">
    <property type="entry name" value="RT_dom"/>
</dbReference>